<gene>
    <name evidence="2" type="ORF">CKO45_00930</name>
</gene>
<evidence type="ECO:0000259" key="1">
    <source>
        <dbReference type="Pfam" id="PF00561"/>
    </source>
</evidence>
<accession>A0ABS1CQS6</accession>
<keyword evidence="2" id="KW-0378">Hydrolase</keyword>
<evidence type="ECO:0000313" key="2">
    <source>
        <dbReference type="EMBL" id="MBK1656789.1"/>
    </source>
</evidence>
<dbReference type="GO" id="GO:0016787">
    <property type="term" value="F:hydrolase activity"/>
    <property type="evidence" value="ECO:0007669"/>
    <property type="project" value="UniProtKB-KW"/>
</dbReference>
<dbReference type="Proteomes" id="UP000697995">
    <property type="component" value="Unassembled WGS sequence"/>
</dbReference>
<reference evidence="2 3" key="1">
    <citation type="journal article" date="2020" name="Microorganisms">
        <title>Osmotic Adaptation and Compatible Solute Biosynthesis of Phototrophic Bacteria as Revealed from Genome Analyses.</title>
        <authorList>
            <person name="Imhoff J.F."/>
            <person name="Rahn T."/>
            <person name="Kunzel S."/>
            <person name="Keller A."/>
            <person name="Neulinger S.C."/>
        </authorList>
    </citation>
    <scope>NUCLEOTIDE SEQUENCE [LARGE SCALE GENOMIC DNA]</scope>
    <source>
        <strain evidence="2 3">DSM 15382</strain>
    </source>
</reference>
<dbReference type="PRINTS" id="PR00111">
    <property type="entry name" value="ABHYDROLASE"/>
</dbReference>
<dbReference type="InterPro" id="IPR000073">
    <property type="entry name" value="AB_hydrolase_1"/>
</dbReference>
<dbReference type="RefSeq" id="WP_133218085.1">
    <property type="nucleotide sequence ID" value="NZ_NRSG01000003.1"/>
</dbReference>
<sequence>MGSITTRDGITLHYQDWGPCAGPVVLLSHGWPLNADSLESQALHLAQRGFRVVAHDRRGHGRSCQPWDGHDMDHYADDLAALVEALDLRGISLFGVSAGGGEVARYVGRHGTARIARLGLIAAVTPLLLRMPDNPRGLPMAAFDALRAASLDNRAQLYSDLASGPFYGFNRAGAAASQALIDRFVLQGLQAGHKAAYDGIAAFGQTDFRRDLVHFDRPTLVLHGDDDQMVPVDGASRAAEALGPQAVLRVYAGAPHGLTETHKQRLNQDMLAFLQG</sequence>
<organism evidence="2 3">
    <name type="scientific">Paracraurococcus ruber</name>
    <dbReference type="NCBI Taxonomy" id="77675"/>
    <lineage>
        <taxon>Bacteria</taxon>
        <taxon>Pseudomonadati</taxon>
        <taxon>Pseudomonadota</taxon>
        <taxon>Alphaproteobacteria</taxon>
        <taxon>Acetobacterales</taxon>
        <taxon>Roseomonadaceae</taxon>
        <taxon>Paracraurococcus</taxon>
    </lineage>
</organism>
<dbReference type="Gene3D" id="3.40.50.1820">
    <property type="entry name" value="alpha/beta hydrolase"/>
    <property type="match status" value="1"/>
</dbReference>
<protein>
    <submittedName>
        <fullName evidence="2">Alpha/beta hydrolase</fullName>
    </submittedName>
</protein>
<dbReference type="InterPro" id="IPR029058">
    <property type="entry name" value="AB_hydrolase_fold"/>
</dbReference>
<keyword evidence="3" id="KW-1185">Reference proteome</keyword>
<name>A0ABS1CQS6_9PROT</name>
<dbReference type="EMBL" id="NRSG01000003">
    <property type="protein sequence ID" value="MBK1656789.1"/>
    <property type="molecule type" value="Genomic_DNA"/>
</dbReference>
<proteinExistence type="predicted"/>
<dbReference type="PANTHER" id="PTHR43433">
    <property type="entry name" value="HYDROLASE, ALPHA/BETA FOLD FAMILY PROTEIN"/>
    <property type="match status" value="1"/>
</dbReference>
<feature type="domain" description="AB hydrolase-1" evidence="1">
    <location>
        <begin position="23"/>
        <end position="258"/>
    </location>
</feature>
<dbReference type="Pfam" id="PF00561">
    <property type="entry name" value="Abhydrolase_1"/>
    <property type="match status" value="1"/>
</dbReference>
<comment type="caution">
    <text evidence="2">The sequence shown here is derived from an EMBL/GenBank/DDBJ whole genome shotgun (WGS) entry which is preliminary data.</text>
</comment>
<dbReference type="InterPro" id="IPR050471">
    <property type="entry name" value="AB_hydrolase"/>
</dbReference>
<dbReference type="SUPFAM" id="SSF53474">
    <property type="entry name" value="alpha/beta-Hydrolases"/>
    <property type="match status" value="1"/>
</dbReference>
<dbReference type="PANTHER" id="PTHR43433:SF3">
    <property type="entry name" value="NON-HEME CHLOROPEROXIDASE"/>
    <property type="match status" value="1"/>
</dbReference>
<evidence type="ECO:0000313" key="3">
    <source>
        <dbReference type="Proteomes" id="UP000697995"/>
    </source>
</evidence>